<dbReference type="InterPro" id="IPR002035">
    <property type="entry name" value="VWF_A"/>
</dbReference>
<dbReference type="Pfam" id="PF00092">
    <property type="entry name" value="VWA"/>
    <property type="match status" value="1"/>
</dbReference>
<name>A0A3E4UV12_MEDGN</name>
<dbReference type="PANTHER" id="PTHR41248">
    <property type="entry name" value="NORD PROTEIN"/>
    <property type="match status" value="1"/>
</dbReference>
<dbReference type="EMBL" id="QSSX01000075">
    <property type="protein sequence ID" value="RGM16890.1"/>
    <property type="molecule type" value="Genomic_DNA"/>
</dbReference>
<gene>
    <name evidence="2" type="ORF">DXC31_16750</name>
</gene>
<dbReference type="AlphaFoldDB" id="A0A3E4UV12"/>
<proteinExistence type="predicted"/>
<evidence type="ECO:0000259" key="1">
    <source>
        <dbReference type="PROSITE" id="PS50234"/>
    </source>
</evidence>
<sequence>MYGDLCRAREGICMRSKEIGNSRQTEKRLLRDMEVFSSPQFLRLVQRIGKEITDKHDAQIRFYSDATDHRAGYFEGRYIYINTMNMLTQSFPTLDLRSKSLIGVEGHECGHQNYSSIYLRRKYIDGIASGILYPAWPLPETERETGFLQSMKEGFQKKDAVLLGLYLQTAGRLHGYLEDAFIEEQMCRRFPGSIRQGILQNRKRNMEQISSLKSQIVQKKSKLKIMLLLLVQYMFTHKVNTWDGEVAEYMELLRNCIPVLLKTTVDMGESTRYLATNQILLKLWPLLLEEAEGMERKIKSTGENKESVLKQAFDEWKKDLPQYSEEPFCREIRMERKEASDVLWNGGELKRTFSEEMQSIQIERESVVKEKERLTEGKTEPLLSELEQETVKTIDIGRELHNICLELKREAREKGYEEWMRERLKEILENTEFTPVNREIKKRVFRKEVISQTAYQKYRIFQPQIKHTLMKMKQDLLPVLKRKKTHILRYQYIGKRLDMAHLWNPEKRIFQTKIPSQNMDTAIGFLLDQSGSIDSKRWETSVLTALCVVEFAQVFGIPVCVNGHCTGREHIGRKREEIVCLHSYLEFGEKEEGKYRILDMETGGANRDGAALLYMAEKMVKRKEKMKILIFFCDGLPNAQGYGGKVAKEDLQKVQRQLKQKQITLFVAAIGRDQEDIQNIYGNACINAENLEQLPHQIVKKLLEYMG</sequence>
<evidence type="ECO:0000313" key="3">
    <source>
        <dbReference type="Proteomes" id="UP000260808"/>
    </source>
</evidence>
<dbReference type="Gene3D" id="3.40.50.410">
    <property type="entry name" value="von Willebrand factor, type A domain"/>
    <property type="match status" value="1"/>
</dbReference>
<organism evidence="2 3">
    <name type="scientific">Mediterraneibacter gnavus</name>
    <name type="common">Ruminococcus gnavus</name>
    <dbReference type="NCBI Taxonomy" id="33038"/>
    <lineage>
        <taxon>Bacteria</taxon>
        <taxon>Bacillati</taxon>
        <taxon>Bacillota</taxon>
        <taxon>Clostridia</taxon>
        <taxon>Lachnospirales</taxon>
        <taxon>Lachnospiraceae</taxon>
        <taxon>Mediterraneibacter</taxon>
    </lineage>
</organism>
<dbReference type="InterPro" id="IPR036465">
    <property type="entry name" value="vWFA_dom_sf"/>
</dbReference>
<dbReference type="SUPFAM" id="SSF53300">
    <property type="entry name" value="vWA-like"/>
    <property type="match status" value="1"/>
</dbReference>
<reference evidence="2 3" key="1">
    <citation type="submission" date="2018-08" db="EMBL/GenBank/DDBJ databases">
        <title>A genome reference for cultivated species of the human gut microbiota.</title>
        <authorList>
            <person name="Zou Y."/>
            <person name="Xue W."/>
            <person name="Luo G."/>
        </authorList>
    </citation>
    <scope>NUCLEOTIDE SEQUENCE [LARGE SCALE GENOMIC DNA]</scope>
    <source>
        <strain evidence="2 3">TF01-20-2</strain>
    </source>
</reference>
<feature type="domain" description="VWFA" evidence="1">
    <location>
        <begin position="522"/>
        <end position="706"/>
    </location>
</feature>
<accession>A0A3E4UV12</accession>
<protein>
    <submittedName>
        <fullName evidence="2">VWA domain-containing protein</fullName>
    </submittedName>
</protein>
<dbReference type="InterPro" id="IPR051928">
    <property type="entry name" value="NorD/CobT"/>
</dbReference>
<dbReference type="Proteomes" id="UP000260808">
    <property type="component" value="Unassembled WGS sequence"/>
</dbReference>
<comment type="caution">
    <text evidence="2">The sequence shown here is derived from an EMBL/GenBank/DDBJ whole genome shotgun (WGS) entry which is preliminary data.</text>
</comment>
<dbReference type="PANTHER" id="PTHR41248:SF1">
    <property type="entry name" value="NORD PROTEIN"/>
    <property type="match status" value="1"/>
</dbReference>
<dbReference type="PROSITE" id="PS50234">
    <property type="entry name" value="VWFA"/>
    <property type="match status" value="1"/>
</dbReference>
<evidence type="ECO:0000313" key="2">
    <source>
        <dbReference type="EMBL" id="RGM16890.1"/>
    </source>
</evidence>